<reference evidence="1" key="2">
    <citation type="submission" date="2015-06" db="UniProtKB">
        <authorList>
            <consortium name="EnsemblPlants"/>
        </authorList>
    </citation>
    <scope>IDENTIFICATION</scope>
</reference>
<dbReference type="PANTHER" id="PTHR34788">
    <property type="entry name" value="F15I1.22"/>
    <property type="match status" value="1"/>
</dbReference>
<name>A0A0E0NLQ3_ORYRU</name>
<dbReference type="Gramene" id="ORUFI02G36260.1">
    <property type="protein sequence ID" value="ORUFI02G36260.1"/>
    <property type="gene ID" value="ORUFI02G36260"/>
</dbReference>
<reference evidence="2" key="1">
    <citation type="submission" date="2013-06" db="EMBL/GenBank/DDBJ databases">
        <authorList>
            <person name="Zhao Q."/>
        </authorList>
    </citation>
    <scope>NUCLEOTIDE SEQUENCE</scope>
    <source>
        <strain evidence="2">cv. W1943</strain>
    </source>
</reference>
<dbReference type="EnsemblPlants" id="ORUFI02G36260.1">
    <property type="protein sequence ID" value="ORUFI02G36260.1"/>
    <property type="gene ID" value="ORUFI02G36260"/>
</dbReference>
<dbReference type="OMA" id="TRTSIYC"/>
<protein>
    <submittedName>
        <fullName evidence="1">Uncharacterized protein</fullName>
    </submittedName>
</protein>
<evidence type="ECO:0000313" key="2">
    <source>
        <dbReference type="Proteomes" id="UP000008022"/>
    </source>
</evidence>
<organism evidence="1 2">
    <name type="scientific">Oryza rufipogon</name>
    <name type="common">Brownbeard rice</name>
    <name type="synonym">Asian wild rice</name>
    <dbReference type="NCBI Taxonomy" id="4529"/>
    <lineage>
        <taxon>Eukaryota</taxon>
        <taxon>Viridiplantae</taxon>
        <taxon>Streptophyta</taxon>
        <taxon>Embryophyta</taxon>
        <taxon>Tracheophyta</taxon>
        <taxon>Spermatophyta</taxon>
        <taxon>Magnoliopsida</taxon>
        <taxon>Liliopsida</taxon>
        <taxon>Poales</taxon>
        <taxon>Poaceae</taxon>
        <taxon>BOP clade</taxon>
        <taxon>Oryzoideae</taxon>
        <taxon>Oryzeae</taxon>
        <taxon>Oryzinae</taxon>
        <taxon>Oryza</taxon>
    </lineage>
</organism>
<dbReference type="AlphaFoldDB" id="A0A0E0NLQ3"/>
<dbReference type="PANTHER" id="PTHR34788:SF4">
    <property type="entry name" value="F15I1.22"/>
    <property type="match status" value="1"/>
</dbReference>
<sequence length="242" mass="27011">MRSPEQMAGHAVAPRRDAAFRATTRRTVTILHGSCRVRRRKMAVVRLGDGSRRPRRFMGALRRLRLRWVVAAMYRRALRRLRACYAKAIRDVLEGAALVGAVRADAGETMSHTRTSIYCQMTATGLLTAVVIRADLIAAGLQLGRATLSMAATPRHGRAIDDAKLDAPVVDSDGAWRVFSRPCREDVDTGCYHIRLEDLSRDAVWPTAREGSDPRSRWRLADHGFMVPRNSILATGLVVDRR</sequence>
<dbReference type="eggNOG" id="ENOG502R61B">
    <property type="taxonomic scope" value="Eukaryota"/>
</dbReference>
<dbReference type="HOGENOM" id="CLU_1172248_0_0_1"/>
<proteinExistence type="predicted"/>
<keyword evidence="2" id="KW-1185">Reference proteome</keyword>
<dbReference type="Proteomes" id="UP000008022">
    <property type="component" value="Unassembled WGS sequence"/>
</dbReference>
<accession>A0A0E0NLQ3</accession>
<evidence type="ECO:0000313" key="1">
    <source>
        <dbReference type="EnsemblPlants" id="ORUFI02G36260.1"/>
    </source>
</evidence>